<feature type="non-terminal residue" evidence="3">
    <location>
        <position position="1"/>
    </location>
</feature>
<evidence type="ECO:0000256" key="1">
    <source>
        <dbReference type="SAM" id="MobiDB-lite"/>
    </source>
</evidence>
<feature type="non-terminal residue" evidence="3">
    <location>
        <position position="459"/>
    </location>
</feature>
<feature type="compositionally biased region" description="Basic and acidic residues" evidence="1">
    <location>
        <begin position="400"/>
        <end position="448"/>
    </location>
</feature>
<organism evidence="3 4">
    <name type="scientific">Pristionchus fissidentatus</name>
    <dbReference type="NCBI Taxonomy" id="1538716"/>
    <lineage>
        <taxon>Eukaryota</taxon>
        <taxon>Metazoa</taxon>
        <taxon>Ecdysozoa</taxon>
        <taxon>Nematoda</taxon>
        <taxon>Chromadorea</taxon>
        <taxon>Rhabditida</taxon>
        <taxon>Rhabditina</taxon>
        <taxon>Diplogasteromorpha</taxon>
        <taxon>Diplogasteroidea</taxon>
        <taxon>Neodiplogasteridae</taxon>
        <taxon>Pristionchus</taxon>
    </lineage>
</organism>
<name>A0AAV5WUW9_9BILA</name>
<feature type="compositionally biased region" description="Acidic residues" evidence="1">
    <location>
        <begin position="449"/>
        <end position="459"/>
    </location>
</feature>
<dbReference type="Proteomes" id="UP001432322">
    <property type="component" value="Unassembled WGS sequence"/>
</dbReference>
<evidence type="ECO:0000313" key="3">
    <source>
        <dbReference type="EMBL" id="GMT34405.1"/>
    </source>
</evidence>
<dbReference type="SMART" id="SM00355">
    <property type="entry name" value="ZnF_C2H2"/>
    <property type="match status" value="5"/>
</dbReference>
<evidence type="ECO:0000259" key="2">
    <source>
        <dbReference type="PROSITE" id="PS00028"/>
    </source>
</evidence>
<dbReference type="Gene3D" id="3.30.40.10">
    <property type="entry name" value="Zinc/RING finger domain, C3HC4 (zinc finger)"/>
    <property type="match status" value="1"/>
</dbReference>
<feature type="compositionally biased region" description="Polar residues" evidence="1">
    <location>
        <begin position="93"/>
        <end position="117"/>
    </location>
</feature>
<gene>
    <name evidence="3" type="ORF">PFISCL1PPCAC_25702</name>
</gene>
<comment type="caution">
    <text evidence="3">The sequence shown here is derived from an EMBL/GenBank/DDBJ whole genome shotgun (WGS) entry which is preliminary data.</text>
</comment>
<dbReference type="PROSITE" id="PS00028">
    <property type="entry name" value="ZINC_FINGER_C2H2_1"/>
    <property type="match status" value="1"/>
</dbReference>
<dbReference type="EMBL" id="BTSY01000006">
    <property type="protein sequence ID" value="GMT34405.1"/>
    <property type="molecule type" value="Genomic_DNA"/>
</dbReference>
<dbReference type="AlphaFoldDB" id="A0AAV5WUW9"/>
<feature type="region of interest" description="Disordered" evidence="1">
    <location>
        <begin position="373"/>
        <end position="459"/>
    </location>
</feature>
<dbReference type="InterPro" id="IPR013087">
    <property type="entry name" value="Znf_C2H2_type"/>
</dbReference>
<accession>A0AAV5WUW9</accession>
<feature type="region of interest" description="Disordered" evidence="1">
    <location>
        <begin position="337"/>
        <end position="361"/>
    </location>
</feature>
<feature type="region of interest" description="Disordered" evidence="1">
    <location>
        <begin position="90"/>
        <end position="172"/>
    </location>
</feature>
<dbReference type="InterPro" id="IPR013083">
    <property type="entry name" value="Znf_RING/FYVE/PHD"/>
</dbReference>
<keyword evidence="4" id="KW-1185">Reference proteome</keyword>
<protein>
    <recommendedName>
        <fullName evidence="2">C2H2-type domain-containing protein</fullName>
    </recommendedName>
</protein>
<evidence type="ECO:0000313" key="4">
    <source>
        <dbReference type="Proteomes" id="UP001432322"/>
    </source>
</evidence>
<sequence length="459" mass="52498">GNRPVQCLLCVKEFVVKDLDGHIHKHLKYTPLKCGSCDYKTAIYTELEQHLIDNDDHQSTPAVVDPYKEWLAKTLRVDTLRAAREGVEAVMRTKQSSVSSQPTTPIIINLPFSTESTPVRKKKKKEKQPVPAKSSSEEEDEEREPTPPPRSAPKKKKRREEEEKQETSELDNVIEELVRESEKQAKCHKCKEMVGVMLNVRQAHVREQHMQHMVAEKNDEKYRLELENQTGLLFPGLVSNSKQCAKCRQAITTETGRVSHVGTHHLHRPYVQCPVADCSFDTKLHFAITDHLKKMHGFPKGRQDPGLAGAQFAPFHSNFDKNNEKIQKMIKLLFPLDLPPTDKDKKKKKGKATKDDEEDNLSADLSFIMNMVKNTDTPPLPTPKRGRTKSPSEFSDSDDEVKKIPKEKKEKGAVVDNEDAKKNKEKEKENKGIPDDEEMEKEKENKDIPDDEEMEKENE</sequence>
<reference evidence="3" key="1">
    <citation type="submission" date="2023-10" db="EMBL/GenBank/DDBJ databases">
        <title>Genome assembly of Pristionchus species.</title>
        <authorList>
            <person name="Yoshida K."/>
            <person name="Sommer R.J."/>
        </authorList>
    </citation>
    <scope>NUCLEOTIDE SEQUENCE</scope>
    <source>
        <strain evidence="3">RS5133</strain>
    </source>
</reference>
<feature type="domain" description="C2H2-type" evidence="2">
    <location>
        <begin position="244"/>
        <end position="265"/>
    </location>
</feature>
<proteinExistence type="predicted"/>